<dbReference type="SUPFAM" id="SSF50965">
    <property type="entry name" value="Galactose oxidase, central domain"/>
    <property type="match status" value="1"/>
</dbReference>
<name>A0A921S5I4_SORBI</name>
<dbReference type="Gene3D" id="2.130.10.80">
    <property type="entry name" value="Galactose oxidase/kelch, beta-propeller"/>
    <property type="match status" value="1"/>
</dbReference>
<sequence>MELSTLLVAKTKKKTKNRAGHLAVLLLLLACACAGGIAPASGAGGGRWDLLQRSIGVSAMHMQLLHNDRVIIFDRTDFGSSNLSLPDGHCRVNPRERVLPRGDCTAHSAEYDVAANAFRPLSVFTDTWCSSATVAPDGTLVQTGGWNDGFRNARTMPACGGTGDDKSCDWSEKQDVLAANRWYATNQILPDGRAFIVGGRRQFNYEFYPKAGPSDTSVVQMPFLARTKDPEENNLYPFVHLNIDGNLFIFSNNRAVLLDYKSNKIVRTYPMLGDGDPRNYPSSGSSVLLPLKPNPTEAEVLVCGGAPAGSYNSTKGGAGTFVPALTTCGRIKITDAAPAWVIETMPSPRVMGDMILLPNGAEVAIINGAADGTAGWESAKTPAYAPVVYRPDHSPGDRFEEQTATGVARLYHSSVVLLRDGRLLVGGSNPHTYYNFSNVQFPTDLSLEAFSPEYLDASNDMLRPRILDPSPTGAPSSVAYGATMTLQFSVPASARRRRGDAAGLGDVSVTMVAPSFTTHSFAMNQRLLFLDVTKNVAVRGRAGTFNASVTMPATAVLAPPGYYMVFVVNGHIPSEGIWVQIQTQQ</sequence>
<evidence type="ECO:0000313" key="5">
    <source>
        <dbReference type="Proteomes" id="UP000807115"/>
    </source>
</evidence>
<dbReference type="InterPro" id="IPR011043">
    <property type="entry name" value="Gal_Oxase/kelch_b-propeller"/>
</dbReference>
<dbReference type="CDD" id="cd02851">
    <property type="entry name" value="E_set_GO_C"/>
    <property type="match status" value="1"/>
</dbReference>
<dbReference type="Pfam" id="PF09118">
    <property type="entry name" value="GO-like_E_set"/>
    <property type="match status" value="1"/>
</dbReference>
<dbReference type="OMA" id="WYMLFAV"/>
<dbReference type="Gene3D" id="2.60.40.10">
    <property type="entry name" value="Immunoglobulins"/>
    <property type="match status" value="1"/>
</dbReference>
<dbReference type="EMBL" id="CM027680">
    <property type="protein sequence ID" value="KAG0551854.1"/>
    <property type="molecule type" value="Genomic_DNA"/>
</dbReference>
<dbReference type="AlphaFoldDB" id="A0A921S5I4"/>
<evidence type="ECO:0000259" key="2">
    <source>
        <dbReference type="Pfam" id="PF07250"/>
    </source>
</evidence>
<dbReference type="Gramene" id="EER95152">
    <property type="protein sequence ID" value="EER95152"/>
    <property type="gene ID" value="SORBI_3001G431200"/>
</dbReference>
<reference evidence="4" key="1">
    <citation type="journal article" date="2019" name="BMC Genomics">
        <title>A new reference genome for Sorghum bicolor reveals high levels of sequence similarity between sweet and grain genotypes: implications for the genetics of sugar metabolism.</title>
        <authorList>
            <person name="Cooper E.A."/>
            <person name="Brenton Z.W."/>
            <person name="Flinn B.S."/>
            <person name="Jenkins J."/>
            <person name="Shu S."/>
            <person name="Flowers D."/>
            <person name="Luo F."/>
            <person name="Wang Y."/>
            <person name="Xia P."/>
            <person name="Barry K."/>
            <person name="Daum C."/>
            <person name="Lipzen A."/>
            <person name="Yoshinaga Y."/>
            <person name="Schmutz J."/>
            <person name="Saski C."/>
            <person name="Vermerris W."/>
            <person name="Kresovich S."/>
        </authorList>
    </citation>
    <scope>NUCLEOTIDE SEQUENCE</scope>
</reference>
<comment type="caution">
    <text evidence="4">The sequence shown here is derived from an EMBL/GenBank/DDBJ whole genome shotgun (WGS) entry which is preliminary data.</text>
</comment>
<keyword evidence="1" id="KW-0732">Signal</keyword>
<feature type="domain" description="Galactose oxidase-like Early set" evidence="3">
    <location>
        <begin position="471"/>
        <end position="581"/>
    </location>
</feature>
<evidence type="ECO:0000256" key="1">
    <source>
        <dbReference type="ARBA" id="ARBA00022729"/>
    </source>
</evidence>
<dbReference type="InterPro" id="IPR009880">
    <property type="entry name" value="Glyoxal_oxidase_N"/>
</dbReference>
<gene>
    <name evidence="4" type="ORF">BDA96_01G459200</name>
</gene>
<reference evidence="4" key="2">
    <citation type="submission" date="2020-10" db="EMBL/GenBank/DDBJ databases">
        <authorList>
            <person name="Cooper E.A."/>
            <person name="Brenton Z.W."/>
            <person name="Flinn B.S."/>
            <person name="Jenkins J."/>
            <person name="Shu S."/>
            <person name="Flowers D."/>
            <person name="Luo F."/>
            <person name="Wang Y."/>
            <person name="Xia P."/>
            <person name="Barry K."/>
            <person name="Daum C."/>
            <person name="Lipzen A."/>
            <person name="Yoshinaga Y."/>
            <person name="Schmutz J."/>
            <person name="Saski C."/>
            <person name="Vermerris W."/>
            <person name="Kresovich S."/>
        </authorList>
    </citation>
    <scope>NUCLEOTIDE SEQUENCE</scope>
</reference>
<accession>A0A921S5I4</accession>
<dbReference type="InterPro" id="IPR014756">
    <property type="entry name" value="Ig_E-set"/>
</dbReference>
<dbReference type="SUPFAM" id="SSF81296">
    <property type="entry name" value="E set domains"/>
    <property type="match status" value="1"/>
</dbReference>
<dbReference type="InterPro" id="IPR037293">
    <property type="entry name" value="Gal_Oxidase_central_sf"/>
</dbReference>
<dbReference type="Proteomes" id="UP000807115">
    <property type="component" value="Chromosome 1"/>
</dbReference>
<feature type="domain" description="Glyoxal oxidase N-terminal" evidence="2">
    <location>
        <begin position="60"/>
        <end position="454"/>
    </location>
</feature>
<evidence type="ECO:0008006" key="6">
    <source>
        <dbReference type="Google" id="ProtNLM"/>
    </source>
</evidence>
<organism evidence="4 5">
    <name type="scientific">Sorghum bicolor</name>
    <name type="common">Sorghum</name>
    <name type="synonym">Sorghum vulgare</name>
    <dbReference type="NCBI Taxonomy" id="4558"/>
    <lineage>
        <taxon>Eukaryota</taxon>
        <taxon>Viridiplantae</taxon>
        <taxon>Streptophyta</taxon>
        <taxon>Embryophyta</taxon>
        <taxon>Tracheophyta</taxon>
        <taxon>Spermatophyta</taxon>
        <taxon>Magnoliopsida</taxon>
        <taxon>Liliopsida</taxon>
        <taxon>Poales</taxon>
        <taxon>Poaceae</taxon>
        <taxon>PACMAD clade</taxon>
        <taxon>Panicoideae</taxon>
        <taxon>Andropogonodae</taxon>
        <taxon>Andropogoneae</taxon>
        <taxon>Sorghinae</taxon>
        <taxon>Sorghum</taxon>
    </lineage>
</organism>
<dbReference type="PANTHER" id="PTHR32208">
    <property type="entry name" value="SECRETED PROTEIN-RELATED"/>
    <property type="match status" value="1"/>
</dbReference>
<proteinExistence type="predicted"/>
<dbReference type="PANTHER" id="PTHR32208:SF62">
    <property type="entry name" value="OXIDASE, PUTATIVE, EXPRESSED-RELATED"/>
    <property type="match status" value="1"/>
</dbReference>
<dbReference type="Pfam" id="PF07250">
    <property type="entry name" value="Glyoxal_oxid_N"/>
    <property type="match status" value="1"/>
</dbReference>
<dbReference type="InterPro" id="IPR013783">
    <property type="entry name" value="Ig-like_fold"/>
</dbReference>
<dbReference type="OrthoDB" id="2019572at2759"/>
<evidence type="ECO:0000259" key="3">
    <source>
        <dbReference type="Pfam" id="PF09118"/>
    </source>
</evidence>
<dbReference type="KEGG" id="sbi:8078826"/>
<dbReference type="InterPro" id="IPR015202">
    <property type="entry name" value="GO-like_E_set"/>
</dbReference>
<evidence type="ECO:0000313" key="4">
    <source>
        <dbReference type="EMBL" id="KAG0551854.1"/>
    </source>
</evidence>
<protein>
    <recommendedName>
        <fullName evidence="6">Galactose oxidase-like Early set domain-containing protein</fullName>
    </recommendedName>
</protein>